<dbReference type="Proteomes" id="UP000187735">
    <property type="component" value="Chromosome"/>
</dbReference>
<feature type="transmembrane region" description="Helical" evidence="2">
    <location>
        <begin position="63"/>
        <end position="83"/>
    </location>
</feature>
<proteinExistence type="predicted"/>
<accession>A0A1P8WJN9</accession>
<dbReference type="EMBL" id="CP017641">
    <property type="protein sequence ID" value="APZ94261.1"/>
    <property type="molecule type" value="Genomic_DNA"/>
</dbReference>
<sequence length="85" mass="9527">MPASPALPRRSQKYSDGHQPRRGRVSNERKRLQKHRAHDIGFLSGSMIEVSGDEEMAFVARSVVATALLGMVPLITFLALYYLSR</sequence>
<dbReference type="AlphaFoldDB" id="A0A1P8WJN9"/>
<evidence type="ECO:0000256" key="1">
    <source>
        <dbReference type="SAM" id="MobiDB-lite"/>
    </source>
</evidence>
<protein>
    <submittedName>
        <fullName evidence="3">Uncharacterized protein</fullName>
    </submittedName>
</protein>
<gene>
    <name evidence="3" type="ORF">Fuma_03886</name>
</gene>
<keyword evidence="2" id="KW-0472">Membrane</keyword>
<keyword evidence="4" id="KW-1185">Reference proteome</keyword>
<evidence type="ECO:0000313" key="3">
    <source>
        <dbReference type="EMBL" id="APZ94261.1"/>
    </source>
</evidence>
<feature type="compositionally biased region" description="Basic and acidic residues" evidence="1">
    <location>
        <begin position="13"/>
        <end position="30"/>
    </location>
</feature>
<dbReference type="RefSeq" id="WP_077025593.1">
    <property type="nucleotide sequence ID" value="NZ_CP017641.1"/>
</dbReference>
<reference evidence="3 4" key="1">
    <citation type="journal article" date="2016" name="Front. Microbiol.">
        <title>Fuerstia marisgermanicae gen. nov., sp. nov., an Unusual Member of the Phylum Planctomycetes from the German Wadden Sea.</title>
        <authorList>
            <person name="Kohn T."/>
            <person name="Heuer A."/>
            <person name="Jogler M."/>
            <person name="Vollmers J."/>
            <person name="Boedeker C."/>
            <person name="Bunk B."/>
            <person name="Rast P."/>
            <person name="Borchert D."/>
            <person name="Glockner I."/>
            <person name="Freese H.M."/>
            <person name="Klenk H.P."/>
            <person name="Overmann J."/>
            <person name="Kaster A.K."/>
            <person name="Rohde M."/>
            <person name="Wiegand S."/>
            <person name="Jogler C."/>
        </authorList>
    </citation>
    <scope>NUCLEOTIDE SEQUENCE [LARGE SCALE GENOMIC DNA]</scope>
    <source>
        <strain evidence="3 4">NH11</strain>
    </source>
</reference>
<name>A0A1P8WJN9_9PLAN</name>
<dbReference type="KEGG" id="fmr:Fuma_03886"/>
<keyword evidence="2" id="KW-1133">Transmembrane helix</keyword>
<organism evidence="3 4">
    <name type="scientific">Fuerstiella marisgermanici</name>
    <dbReference type="NCBI Taxonomy" id="1891926"/>
    <lineage>
        <taxon>Bacteria</taxon>
        <taxon>Pseudomonadati</taxon>
        <taxon>Planctomycetota</taxon>
        <taxon>Planctomycetia</taxon>
        <taxon>Planctomycetales</taxon>
        <taxon>Planctomycetaceae</taxon>
        <taxon>Fuerstiella</taxon>
    </lineage>
</organism>
<feature type="region of interest" description="Disordered" evidence="1">
    <location>
        <begin position="1"/>
        <end position="33"/>
    </location>
</feature>
<dbReference type="STRING" id="1891926.Fuma_03886"/>
<keyword evidence="2" id="KW-0812">Transmembrane</keyword>
<evidence type="ECO:0000313" key="4">
    <source>
        <dbReference type="Proteomes" id="UP000187735"/>
    </source>
</evidence>
<evidence type="ECO:0000256" key="2">
    <source>
        <dbReference type="SAM" id="Phobius"/>
    </source>
</evidence>